<feature type="domain" description="PPIase FKBP-type" evidence="7">
    <location>
        <begin position="128"/>
        <end position="233"/>
    </location>
</feature>
<evidence type="ECO:0000256" key="3">
    <source>
        <dbReference type="ARBA" id="ARBA00023110"/>
    </source>
</evidence>
<dbReference type="PROSITE" id="PS51257">
    <property type="entry name" value="PROKAR_LIPOPROTEIN"/>
    <property type="match status" value="1"/>
</dbReference>
<reference evidence="9" key="1">
    <citation type="submission" date="2016-10" db="EMBL/GenBank/DDBJ databases">
        <authorList>
            <person name="Varghese N."/>
            <person name="Submissions S."/>
        </authorList>
    </citation>
    <scope>NUCLEOTIDE SEQUENCE [LARGE SCALE GENOMIC DNA]</scope>
    <source>
        <strain evidence="9">DSM 28881</strain>
    </source>
</reference>
<feature type="chain" id="PRO_5011779043" description="peptidylprolyl isomerase" evidence="6">
    <location>
        <begin position="22"/>
        <end position="347"/>
    </location>
</feature>
<feature type="region of interest" description="Disordered" evidence="5">
    <location>
        <begin position="248"/>
        <end position="274"/>
    </location>
</feature>
<keyword evidence="9" id="KW-1185">Reference proteome</keyword>
<evidence type="ECO:0000256" key="4">
    <source>
        <dbReference type="PROSITE-ProRule" id="PRU00277"/>
    </source>
</evidence>
<dbReference type="AlphaFoldDB" id="A0A1I3NUS9"/>
<protein>
    <recommendedName>
        <fullName evidence="2 4">peptidylprolyl isomerase</fullName>
        <ecNumber evidence="2 4">5.2.1.8</ecNumber>
    </recommendedName>
</protein>
<dbReference type="STRING" id="1144750.SAMN05443431_104264"/>
<dbReference type="PROSITE" id="PS50059">
    <property type="entry name" value="FKBP_PPIASE"/>
    <property type="match status" value="1"/>
</dbReference>
<gene>
    <name evidence="8" type="ORF">SAMN05443431_104264</name>
</gene>
<dbReference type="RefSeq" id="WP_090839466.1">
    <property type="nucleotide sequence ID" value="NZ_FORM01000004.1"/>
</dbReference>
<dbReference type="InterPro" id="IPR046357">
    <property type="entry name" value="PPIase_dom_sf"/>
</dbReference>
<dbReference type="Proteomes" id="UP000199559">
    <property type="component" value="Unassembled WGS sequence"/>
</dbReference>
<evidence type="ECO:0000256" key="2">
    <source>
        <dbReference type="ARBA" id="ARBA00013194"/>
    </source>
</evidence>
<dbReference type="EMBL" id="FORM01000004">
    <property type="protein sequence ID" value="SFJ12526.1"/>
    <property type="molecule type" value="Genomic_DNA"/>
</dbReference>
<proteinExistence type="predicted"/>
<evidence type="ECO:0000256" key="5">
    <source>
        <dbReference type="SAM" id="MobiDB-lite"/>
    </source>
</evidence>
<feature type="signal peptide" evidence="6">
    <location>
        <begin position="1"/>
        <end position="21"/>
    </location>
</feature>
<keyword evidence="6" id="KW-0732">Signal</keyword>
<organism evidence="8 9">
    <name type="scientific">Olleya namhaensis</name>
    <dbReference type="NCBI Taxonomy" id="1144750"/>
    <lineage>
        <taxon>Bacteria</taxon>
        <taxon>Pseudomonadati</taxon>
        <taxon>Bacteroidota</taxon>
        <taxon>Flavobacteriia</taxon>
        <taxon>Flavobacteriales</taxon>
        <taxon>Flavobacteriaceae</taxon>
    </lineage>
</organism>
<evidence type="ECO:0000313" key="9">
    <source>
        <dbReference type="Proteomes" id="UP000199559"/>
    </source>
</evidence>
<dbReference type="SUPFAM" id="SSF54534">
    <property type="entry name" value="FKBP-like"/>
    <property type="match status" value="1"/>
</dbReference>
<evidence type="ECO:0000256" key="6">
    <source>
        <dbReference type="SAM" id="SignalP"/>
    </source>
</evidence>
<dbReference type="GO" id="GO:0003755">
    <property type="term" value="F:peptidyl-prolyl cis-trans isomerase activity"/>
    <property type="evidence" value="ECO:0007669"/>
    <property type="project" value="UniProtKB-KW"/>
</dbReference>
<dbReference type="EC" id="5.2.1.8" evidence="2 4"/>
<dbReference type="InterPro" id="IPR001179">
    <property type="entry name" value="PPIase_FKBP_dom"/>
</dbReference>
<keyword evidence="3 4" id="KW-0697">Rotamase</keyword>
<keyword evidence="4" id="KW-0413">Isomerase</keyword>
<evidence type="ECO:0000256" key="1">
    <source>
        <dbReference type="ARBA" id="ARBA00000971"/>
    </source>
</evidence>
<accession>A0A1I3NUS9</accession>
<name>A0A1I3NUS9_9FLAO</name>
<dbReference type="Gene3D" id="3.10.50.40">
    <property type="match status" value="1"/>
</dbReference>
<comment type="catalytic activity">
    <reaction evidence="1 4">
        <text>[protein]-peptidylproline (omega=180) = [protein]-peptidylproline (omega=0)</text>
        <dbReference type="Rhea" id="RHEA:16237"/>
        <dbReference type="Rhea" id="RHEA-COMP:10747"/>
        <dbReference type="Rhea" id="RHEA-COMP:10748"/>
        <dbReference type="ChEBI" id="CHEBI:83833"/>
        <dbReference type="ChEBI" id="CHEBI:83834"/>
        <dbReference type="EC" id="5.2.1.8"/>
    </reaction>
</comment>
<feature type="compositionally biased region" description="Acidic residues" evidence="5">
    <location>
        <begin position="248"/>
        <end position="262"/>
    </location>
</feature>
<evidence type="ECO:0000259" key="7">
    <source>
        <dbReference type="PROSITE" id="PS50059"/>
    </source>
</evidence>
<evidence type="ECO:0000313" key="8">
    <source>
        <dbReference type="EMBL" id="SFJ12526.1"/>
    </source>
</evidence>
<sequence length="347" mass="38235">MKLRKITFGVISMLMLITACNSDDDTTTTFVERDRQEVYDENITEIEEYLTTHTYNYSDYDFANPYTLANDNFEIIFDTISATNGNLDAIALIDRPELSSKIVTENDIDHTLYFLNIREGLGNVVHPLDAVGVTYEGILLDGTVFDGADVVNSPFDLTSAGTSFGVITGFREALIEFKTRDGYSENGDGTTTNHNFGIGAAFIPSGIAYFSSSTTTIPSYYPLIFKFGVLTRINTDYDGDGIPSYLEDLDADGAGDDEDTDGDSFSNFVDSDDDNDGVSTIDEIIENVYVIDTNNGDVEPVYADNEYETTRSQISGVITIKTITLMDSDNNGIADYLEDTISINYDN</sequence>